<dbReference type="Proteomes" id="UP000642571">
    <property type="component" value="Unassembled WGS sequence"/>
</dbReference>
<evidence type="ECO:0000256" key="1">
    <source>
        <dbReference type="SAM" id="Phobius"/>
    </source>
</evidence>
<keyword evidence="1" id="KW-0812">Transmembrane</keyword>
<evidence type="ECO:0000313" key="2">
    <source>
        <dbReference type="EMBL" id="GGC99822.1"/>
    </source>
</evidence>
<gene>
    <name evidence="2" type="ORF">GCM10011389_03880</name>
</gene>
<dbReference type="EMBL" id="BMIN01000001">
    <property type="protein sequence ID" value="GGC99822.1"/>
    <property type="molecule type" value="Genomic_DNA"/>
</dbReference>
<comment type="caution">
    <text evidence="2">The sequence shown here is derived from an EMBL/GenBank/DDBJ whole genome shotgun (WGS) entry which is preliminary data.</text>
</comment>
<protein>
    <submittedName>
        <fullName evidence="2">Uncharacterized protein</fullName>
    </submittedName>
</protein>
<keyword evidence="1" id="KW-1133">Transmembrane helix</keyword>
<evidence type="ECO:0000313" key="3">
    <source>
        <dbReference type="Proteomes" id="UP000642571"/>
    </source>
</evidence>
<keyword evidence="3" id="KW-1185">Reference proteome</keyword>
<name>A0ABQ1PMY8_9BACI</name>
<reference evidence="3" key="1">
    <citation type="journal article" date="2019" name="Int. J. Syst. Evol. Microbiol.">
        <title>The Global Catalogue of Microorganisms (GCM) 10K type strain sequencing project: providing services to taxonomists for standard genome sequencing and annotation.</title>
        <authorList>
            <consortium name="The Broad Institute Genomics Platform"/>
            <consortium name="The Broad Institute Genome Sequencing Center for Infectious Disease"/>
            <person name="Wu L."/>
            <person name="Ma J."/>
        </authorList>
    </citation>
    <scope>NUCLEOTIDE SEQUENCE [LARGE SCALE GENOMIC DNA]</scope>
    <source>
        <strain evidence="3">CGMCC 1.15353</strain>
    </source>
</reference>
<organism evidence="2 3">
    <name type="scientific">Pontibacillus salipaludis</name>
    <dbReference type="NCBI Taxonomy" id="1697394"/>
    <lineage>
        <taxon>Bacteria</taxon>
        <taxon>Bacillati</taxon>
        <taxon>Bacillota</taxon>
        <taxon>Bacilli</taxon>
        <taxon>Bacillales</taxon>
        <taxon>Bacillaceae</taxon>
        <taxon>Pontibacillus</taxon>
    </lineage>
</organism>
<keyword evidence="1" id="KW-0472">Membrane</keyword>
<accession>A0ABQ1PMY8</accession>
<proteinExistence type="predicted"/>
<feature type="transmembrane region" description="Helical" evidence="1">
    <location>
        <begin position="39"/>
        <end position="58"/>
    </location>
</feature>
<sequence length="59" mass="6952">MLQEVSQERSSGLIYNLPSRSEVHRGKSTKVKWKIKYPFIRLLVFLFVGLIVLLPLYFL</sequence>